<sequence length="384" mass="43147">MKTVGMYRRAYPRVSETFIGEQAHNLQRYKPLFLTCKILKEIPFEGISISNNDLWNIKQLFHVITASPNMFGNESELGSLKLIHGHFGPDGIYAMRLAEKLNIPFLVTFYGFDITVTRRSMWLSGNPALYQFLLHEEELKQKASKFIAFSSFLYKKMIEYGYPEDKIIKLNSGVDLEKFASSASESKDERYILCVGRHTEKKGIDTLLKAFARIASKHPNVSLIQIGSGIMTEKLKSLADELGISNRVNFMGAKPYEVIQKMMRGAEIFSLPSQTAKNGDSEGLPLSILEAAASSLPIVSTWHSAIPDAVLDGETGFLVDEKDDQALAEKLDILLSDRALAKNMGIKGREFICENFDIRKQTVKLEAIYDLVISKRELSKSISI</sequence>
<dbReference type="RefSeq" id="WP_251955743.1">
    <property type="nucleotide sequence ID" value="NZ_AP025732.1"/>
</dbReference>
<feature type="domain" description="Glycosyl transferase family 1" evidence="1">
    <location>
        <begin position="184"/>
        <end position="350"/>
    </location>
</feature>
<dbReference type="PANTHER" id="PTHR45947">
    <property type="entry name" value="SULFOQUINOVOSYL TRANSFERASE SQD2"/>
    <property type="match status" value="1"/>
</dbReference>
<dbReference type="EMBL" id="AP025732">
    <property type="protein sequence ID" value="BDI17982.1"/>
    <property type="molecule type" value="Genomic_DNA"/>
</dbReference>
<name>A0ABM7Z4N3_NOSCO</name>
<gene>
    <name evidence="3" type="ORF">ANSO36C_37840</name>
</gene>
<evidence type="ECO:0000313" key="3">
    <source>
        <dbReference type="EMBL" id="BDI17982.1"/>
    </source>
</evidence>
<dbReference type="InterPro" id="IPR001296">
    <property type="entry name" value="Glyco_trans_1"/>
</dbReference>
<organism evidence="3 4">
    <name type="scientific">Nostoc cf. commune SO-36</name>
    <dbReference type="NCBI Taxonomy" id="449208"/>
    <lineage>
        <taxon>Bacteria</taxon>
        <taxon>Bacillati</taxon>
        <taxon>Cyanobacteriota</taxon>
        <taxon>Cyanophyceae</taxon>
        <taxon>Nostocales</taxon>
        <taxon>Nostocaceae</taxon>
        <taxon>Nostoc</taxon>
    </lineage>
</organism>
<evidence type="ECO:0000259" key="2">
    <source>
        <dbReference type="Pfam" id="PF13439"/>
    </source>
</evidence>
<feature type="domain" description="Glycosyltransferase subfamily 4-like N-terminal" evidence="2">
    <location>
        <begin position="80"/>
        <end position="178"/>
    </location>
</feature>
<dbReference type="PANTHER" id="PTHR45947:SF14">
    <property type="entry name" value="SLL1723 PROTEIN"/>
    <property type="match status" value="1"/>
</dbReference>
<keyword evidence="4" id="KW-1185">Reference proteome</keyword>
<accession>A0ABM7Z4N3</accession>
<dbReference type="InterPro" id="IPR028098">
    <property type="entry name" value="Glyco_trans_4-like_N"/>
</dbReference>
<dbReference type="Pfam" id="PF00534">
    <property type="entry name" value="Glycos_transf_1"/>
    <property type="match status" value="1"/>
</dbReference>
<dbReference type="Pfam" id="PF13439">
    <property type="entry name" value="Glyco_transf_4"/>
    <property type="match status" value="1"/>
</dbReference>
<proteinExistence type="predicted"/>
<evidence type="ECO:0000313" key="4">
    <source>
        <dbReference type="Proteomes" id="UP001055453"/>
    </source>
</evidence>
<protein>
    <submittedName>
        <fullName evidence="3">Glucosyltransferase</fullName>
    </submittedName>
</protein>
<dbReference type="InterPro" id="IPR050194">
    <property type="entry name" value="Glycosyltransferase_grp1"/>
</dbReference>
<reference evidence="3" key="1">
    <citation type="submission" date="2022-04" db="EMBL/GenBank/DDBJ databases">
        <title>Complete genome sequence of a cyanobacterium, Nostoc sp. SO-36, isolated in Antarctica.</title>
        <authorList>
            <person name="Kanesaki Y."/>
            <person name="Effendi D."/>
            <person name="Sakamoto T."/>
            <person name="Ohtani S."/>
            <person name="Awai K."/>
        </authorList>
    </citation>
    <scope>NUCLEOTIDE SEQUENCE</scope>
    <source>
        <strain evidence="3">SO-36</strain>
    </source>
</reference>
<evidence type="ECO:0000259" key="1">
    <source>
        <dbReference type="Pfam" id="PF00534"/>
    </source>
</evidence>
<dbReference type="Gene3D" id="3.40.50.2000">
    <property type="entry name" value="Glycogen Phosphorylase B"/>
    <property type="match status" value="2"/>
</dbReference>
<dbReference type="SUPFAM" id="SSF53756">
    <property type="entry name" value="UDP-Glycosyltransferase/glycogen phosphorylase"/>
    <property type="match status" value="1"/>
</dbReference>
<dbReference type="Proteomes" id="UP001055453">
    <property type="component" value="Chromosome"/>
</dbReference>